<evidence type="ECO:0000313" key="2">
    <source>
        <dbReference type="Proteomes" id="UP000308167"/>
    </source>
</evidence>
<protein>
    <submittedName>
        <fullName evidence="1">Uncharacterized protein</fullName>
    </submittedName>
</protein>
<sequence>MKQDYQVFWSELAEAKLLDKADYIYHDSQDESVNAS</sequence>
<accession>A0ABY6TK60</accession>
<reference evidence="1 2" key="1">
    <citation type="submission" date="2019-05" db="EMBL/GenBank/DDBJ databases">
        <authorList>
            <consortium name="Pathogen Informatics"/>
        </authorList>
    </citation>
    <scope>NUCLEOTIDE SEQUENCE [LARGE SCALE GENOMIC DNA]</scope>
    <source>
        <strain evidence="1 2">NM319</strain>
    </source>
</reference>
<dbReference type="EMBL" id="CABFKI010000004">
    <property type="protein sequence ID" value="VTU07195.1"/>
    <property type="molecule type" value="Genomic_DNA"/>
</dbReference>
<organism evidence="1 2">
    <name type="scientific">Actinobacillus porcinus</name>
    <dbReference type="NCBI Taxonomy" id="51048"/>
    <lineage>
        <taxon>Bacteria</taxon>
        <taxon>Pseudomonadati</taxon>
        <taxon>Pseudomonadota</taxon>
        <taxon>Gammaproteobacteria</taxon>
        <taxon>Pasteurellales</taxon>
        <taxon>Pasteurellaceae</taxon>
        <taxon>Actinobacillus</taxon>
    </lineage>
</organism>
<comment type="caution">
    <text evidence="1">The sequence shown here is derived from an EMBL/GenBank/DDBJ whole genome shotgun (WGS) entry which is preliminary data.</text>
</comment>
<name>A0ABY6TK60_9PAST</name>
<proteinExistence type="predicted"/>
<dbReference type="Proteomes" id="UP000308167">
    <property type="component" value="Unassembled WGS sequence"/>
</dbReference>
<evidence type="ECO:0000313" key="1">
    <source>
        <dbReference type="EMBL" id="VTU07195.1"/>
    </source>
</evidence>
<keyword evidence="2" id="KW-1185">Reference proteome</keyword>
<gene>
    <name evidence="1" type="ORF">SAMEA1410922_00745</name>
</gene>